<feature type="compositionally biased region" description="Low complexity" evidence="1">
    <location>
        <begin position="135"/>
        <end position="161"/>
    </location>
</feature>
<evidence type="ECO:0000313" key="2">
    <source>
        <dbReference type="EMBL" id="KAJ4475624.1"/>
    </source>
</evidence>
<feature type="region of interest" description="Disordered" evidence="1">
    <location>
        <begin position="130"/>
        <end position="167"/>
    </location>
</feature>
<sequence>MAFGSSKSKSKSSASLDPQQQAALAAELVASELLMRQFLAGGSMQRNTKHLMEEQQRSAFVPSVPADMQHHSRKSKLLVSAQQSLPSAGTTHVIPPSAMTGMPPDAVYDSYHHHHQYGTHQHGYLLAEPRRRQTSDSSSSSASSLTPSPTSSTFDPNNSTPYMTYPPASEPQYGSNFGSGHRWSAKGAKGMNLKGRAMALFGH</sequence>
<protein>
    <submittedName>
        <fullName evidence="2">Uncharacterized protein</fullName>
    </submittedName>
</protein>
<dbReference type="EMBL" id="JAOTPV010000014">
    <property type="protein sequence ID" value="KAJ4475624.1"/>
    <property type="molecule type" value="Genomic_DNA"/>
</dbReference>
<feature type="region of interest" description="Disordered" evidence="1">
    <location>
        <begin position="1"/>
        <end position="21"/>
    </location>
</feature>
<evidence type="ECO:0000256" key="1">
    <source>
        <dbReference type="SAM" id="MobiDB-lite"/>
    </source>
</evidence>
<reference evidence="2" key="1">
    <citation type="submission" date="2022-08" db="EMBL/GenBank/DDBJ databases">
        <title>A Global Phylogenomic Analysis of the Shiitake Genus Lentinula.</title>
        <authorList>
            <consortium name="DOE Joint Genome Institute"/>
            <person name="Sierra-Patev S."/>
            <person name="Min B."/>
            <person name="Naranjo-Ortiz M."/>
            <person name="Looney B."/>
            <person name="Konkel Z."/>
            <person name="Slot J.C."/>
            <person name="Sakamoto Y."/>
            <person name="Steenwyk J.L."/>
            <person name="Rokas A."/>
            <person name="Carro J."/>
            <person name="Camarero S."/>
            <person name="Ferreira P."/>
            <person name="Molpeceres G."/>
            <person name="Ruiz-Duenas F.J."/>
            <person name="Serrano A."/>
            <person name="Henrissat B."/>
            <person name="Drula E."/>
            <person name="Hughes K.W."/>
            <person name="Mata J.L."/>
            <person name="Ishikawa N.K."/>
            <person name="Vargas-Isla R."/>
            <person name="Ushijima S."/>
            <person name="Smith C.A."/>
            <person name="Ahrendt S."/>
            <person name="Andreopoulos W."/>
            <person name="He G."/>
            <person name="Labutti K."/>
            <person name="Lipzen A."/>
            <person name="Ng V."/>
            <person name="Riley R."/>
            <person name="Sandor L."/>
            <person name="Barry K."/>
            <person name="Martinez A.T."/>
            <person name="Xiao Y."/>
            <person name="Gibbons J.G."/>
            <person name="Terashima K."/>
            <person name="Grigoriev I.V."/>
            <person name="Hibbett D.S."/>
        </authorList>
    </citation>
    <scope>NUCLEOTIDE SEQUENCE</scope>
    <source>
        <strain evidence="2">JLM2183</strain>
    </source>
</reference>
<evidence type="ECO:0000313" key="3">
    <source>
        <dbReference type="Proteomes" id="UP001150266"/>
    </source>
</evidence>
<dbReference type="AlphaFoldDB" id="A0A9W9A6H7"/>
<dbReference type="Proteomes" id="UP001150266">
    <property type="component" value="Unassembled WGS sequence"/>
</dbReference>
<comment type="caution">
    <text evidence="2">The sequence shown here is derived from an EMBL/GenBank/DDBJ whole genome shotgun (WGS) entry which is preliminary data.</text>
</comment>
<accession>A0A9W9A6H7</accession>
<name>A0A9W9A6H7_9AGAR</name>
<keyword evidence="3" id="KW-1185">Reference proteome</keyword>
<gene>
    <name evidence="2" type="ORF">J3R30DRAFT_574732</name>
</gene>
<proteinExistence type="predicted"/>
<dbReference type="OrthoDB" id="3021866at2759"/>
<organism evidence="2 3">
    <name type="scientific">Lentinula aciculospora</name>
    <dbReference type="NCBI Taxonomy" id="153920"/>
    <lineage>
        <taxon>Eukaryota</taxon>
        <taxon>Fungi</taxon>
        <taxon>Dikarya</taxon>
        <taxon>Basidiomycota</taxon>
        <taxon>Agaricomycotina</taxon>
        <taxon>Agaricomycetes</taxon>
        <taxon>Agaricomycetidae</taxon>
        <taxon>Agaricales</taxon>
        <taxon>Marasmiineae</taxon>
        <taxon>Omphalotaceae</taxon>
        <taxon>Lentinula</taxon>
    </lineage>
</organism>